<evidence type="ECO:0000256" key="7">
    <source>
        <dbReference type="SAM" id="MobiDB-lite"/>
    </source>
</evidence>
<gene>
    <name evidence="10" type="ORF">JG540_02195</name>
</gene>
<dbReference type="CDD" id="cd00060">
    <property type="entry name" value="FHA"/>
    <property type="match status" value="1"/>
</dbReference>
<evidence type="ECO:0000259" key="9">
    <source>
        <dbReference type="PROSITE" id="PS50006"/>
    </source>
</evidence>
<dbReference type="Pfam" id="PF06271">
    <property type="entry name" value="RDD"/>
    <property type="match status" value="1"/>
</dbReference>
<reference evidence="10 11" key="1">
    <citation type="submission" date="2020-12" db="EMBL/GenBank/DDBJ databases">
        <authorList>
            <person name="Zhou J."/>
        </authorList>
    </citation>
    <scope>NUCLEOTIDE SEQUENCE [LARGE SCALE GENOMIC DNA]</scope>
    <source>
        <strain evidence="10 11">CCUG 61299</strain>
    </source>
</reference>
<accession>A0A7T7MA37</accession>
<evidence type="ECO:0000256" key="8">
    <source>
        <dbReference type="SAM" id="Phobius"/>
    </source>
</evidence>
<protein>
    <submittedName>
        <fullName evidence="10">RDD family protein</fullName>
    </submittedName>
</protein>
<organism evidence="10 11">
    <name type="scientific">Actinomyces weissii</name>
    <dbReference type="NCBI Taxonomy" id="675090"/>
    <lineage>
        <taxon>Bacteria</taxon>
        <taxon>Bacillati</taxon>
        <taxon>Actinomycetota</taxon>
        <taxon>Actinomycetes</taxon>
        <taxon>Actinomycetales</taxon>
        <taxon>Actinomycetaceae</taxon>
        <taxon>Actinomyces</taxon>
    </lineage>
</organism>
<evidence type="ECO:0000256" key="1">
    <source>
        <dbReference type="ARBA" id="ARBA00004651"/>
    </source>
</evidence>
<keyword evidence="6 8" id="KW-0472">Membrane</keyword>
<dbReference type="InterPro" id="IPR000253">
    <property type="entry name" value="FHA_dom"/>
</dbReference>
<keyword evidence="5 8" id="KW-1133">Transmembrane helix</keyword>
<dbReference type="Proteomes" id="UP000595895">
    <property type="component" value="Chromosome"/>
</dbReference>
<feature type="region of interest" description="Disordered" evidence="7">
    <location>
        <begin position="275"/>
        <end position="328"/>
    </location>
</feature>
<dbReference type="InterPro" id="IPR008984">
    <property type="entry name" value="SMAD_FHA_dom_sf"/>
</dbReference>
<dbReference type="InterPro" id="IPR010432">
    <property type="entry name" value="RDD"/>
</dbReference>
<evidence type="ECO:0000256" key="5">
    <source>
        <dbReference type="ARBA" id="ARBA00022989"/>
    </source>
</evidence>
<dbReference type="KEGG" id="awe:JG540_02195"/>
<dbReference type="PANTHER" id="PTHR36115">
    <property type="entry name" value="PROLINE-RICH ANTIGEN HOMOLOG-RELATED"/>
    <property type="match status" value="1"/>
</dbReference>
<feature type="transmembrane region" description="Helical" evidence="8">
    <location>
        <begin position="70"/>
        <end position="88"/>
    </location>
</feature>
<evidence type="ECO:0000256" key="6">
    <source>
        <dbReference type="ARBA" id="ARBA00023136"/>
    </source>
</evidence>
<dbReference type="RefSeq" id="WP_200276634.1">
    <property type="nucleotide sequence ID" value="NZ_CP066802.1"/>
</dbReference>
<dbReference type="PROSITE" id="PS50006">
    <property type="entry name" value="FHA_DOMAIN"/>
    <property type="match status" value="1"/>
</dbReference>
<name>A0A7T7MA37_9ACTO</name>
<proteinExistence type="predicted"/>
<feature type="region of interest" description="Disordered" evidence="7">
    <location>
        <begin position="1"/>
        <end position="21"/>
    </location>
</feature>
<dbReference type="GO" id="GO:0005886">
    <property type="term" value="C:plasma membrane"/>
    <property type="evidence" value="ECO:0007669"/>
    <property type="project" value="UniProtKB-SubCell"/>
</dbReference>
<dbReference type="InterPro" id="IPR051791">
    <property type="entry name" value="Pra-immunoreactive"/>
</dbReference>
<dbReference type="SUPFAM" id="SSF49879">
    <property type="entry name" value="SMAD/FHA domain"/>
    <property type="match status" value="1"/>
</dbReference>
<feature type="region of interest" description="Disordered" evidence="7">
    <location>
        <begin position="161"/>
        <end position="183"/>
    </location>
</feature>
<dbReference type="EMBL" id="CP066802">
    <property type="protein sequence ID" value="QQM67713.1"/>
    <property type="molecule type" value="Genomic_DNA"/>
</dbReference>
<keyword evidence="4 8" id="KW-0812">Transmembrane</keyword>
<feature type="transmembrane region" description="Helical" evidence="8">
    <location>
        <begin position="28"/>
        <end position="50"/>
    </location>
</feature>
<dbReference type="PANTHER" id="PTHR36115:SF6">
    <property type="entry name" value="PROLINE-RICH ANTIGEN HOMOLOG"/>
    <property type="match status" value="1"/>
</dbReference>
<dbReference type="AlphaFoldDB" id="A0A7T7MA37"/>
<keyword evidence="2" id="KW-1003">Cell membrane</keyword>
<sequence>MTRRNRAAAATRLEGSKSAAPGKRVGSVLLDGLLLTVVQALVVAVAWGGILQQLAAGTAPEQVEAGWLPVPALVALALTVFYAVWVWARGRTPGYALLGIRMVCWNDGRAPRGRGLLWFLLAGLIGSVSLGIAPLVVLLQPDSKGRNWLDRTAGTYVVDTRAGADPLRPAAPQDLEPDQELTDPDEALGATVTVQWQGAGQGLPVPSGQAVLQPGGDAPMFAPTLSGQPAFPQQPAGQGHLAPLPQAEPLITSVPWEAPGPGPQVPPPWGEAMPPAWGPVPPAQAVPSPLPPAAPVPSQAPPVTSLPPAPSMPPGQAVPPQPGSGAVEDVVPVPPAPSQPSATPWAVAAAQPWDQRAATVMPGRGAEPLLRVDTGQVVPLTTERTVLGRAPEARGEWAQAAAVPVEDPERSVSKTHLGVIVTPQGLWLQDFGSTNGTTIVMPDATEVAVEGPEASLLPEGACIRVGERLIAVER</sequence>
<keyword evidence="3" id="KW-0597">Phosphoprotein</keyword>
<feature type="domain" description="FHA" evidence="9">
    <location>
        <begin position="385"/>
        <end position="439"/>
    </location>
</feature>
<feature type="compositionally biased region" description="Pro residues" evidence="7">
    <location>
        <begin position="276"/>
        <end position="322"/>
    </location>
</feature>
<evidence type="ECO:0000256" key="3">
    <source>
        <dbReference type="ARBA" id="ARBA00022553"/>
    </source>
</evidence>
<evidence type="ECO:0000256" key="2">
    <source>
        <dbReference type="ARBA" id="ARBA00022475"/>
    </source>
</evidence>
<keyword evidence="11" id="KW-1185">Reference proteome</keyword>
<comment type="subcellular location">
    <subcellularLocation>
        <location evidence="1">Cell membrane</location>
        <topology evidence="1">Multi-pass membrane protein</topology>
    </subcellularLocation>
</comment>
<evidence type="ECO:0000313" key="11">
    <source>
        <dbReference type="Proteomes" id="UP000595895"/>
    </source>
</evidence>
<dbReference type="Gene3D" id="2.60.200.20">
    <property type="match status" value="1"/>
</dbReference>
<evidence type="ECO:0000256" key="4">
    <source>
        <dbReference type="ARBA" id="ARBA00022692"/>
    </source>
</evidence>
<feature type="transmembrane region" description="Helical" evidence="8">
    <location>
        <begin position="116"/>
        <end position="139"/>
    </location>
</feature>
<evidence type="ECO:0000313" key="10">
    <source>
        <dbReference type="EMBL" id="QQM67713.1"/>
    </source>
</evidence>